<name>A0ABW1T0L2_9ACTN</name>
<reference evidence="2" key="1">
    <citation type="journal article" date="2019" name="Int. J. Syst. Evol. Microbiol.">
        <title>The Global Catalogue of Microorganisms (GCM) 10K type strain sequencing project: providing services to taxonomists for standard genome sequencing and annotation.</title>
        <authorList>
            <consortium name="The Broad Institute Genomics Platform"/>
            <consortium name="The Broad Institute Genome Sequencing Center for Infectious Disease"/>
            <person name="Wu L."/>
            <person name="Ma J."/>
        </authorList>
    </citation>
    <scope>NUCLEOTIDE SEQUENCE [LARGE SCALE GENOMIC DNA]</scope>
    <source>
        <strain evidence="2">CGMCC 4.7317</strain>
    </source>
</reference>
<dbReference type="RefSeq" id="WP_386766295.1">
    <property type="nucleotide sequence ID" value="NZ_JBHSTI010000008.1"/>
</dbReference>
<dbReference type="Proteomes" id="UP001596138">
    <property type="component" value="Unassembled WGS sequence"/>
</dbReference>
<keyword evidence="2" id="KW-1185">Reference proteome</keyword>
<sequence length="265" mass="27733">MSDPQQPAPDDGREVADLVTRLSDSDATRRDRAAVLGRLSQVTAARAKEAGLKAVGSGKYMADLLLEAAPHIPVRDLETLTQHHKGLTGDALADALVRNAQRATAGIGAAGGAVAAAEWAAMPVLVAVPLEVVVETLAVAAVEVKLTAELHAVYGIPVEGTGTQRAIAFTGAWASRRGLDPMRPWTIPNVLGIAGRQQLAKRMLGRFARNLGTVVPFLIGAVVGARVNHRETKHLGDVLRADLSRVAAERSAAAAAPMIEPPTSR</sequence>
<evidence type="ECO:0000313" key="2">
    <source>
        <dbReference type="Proteomes" id="UP001596138"/>
    </source>
</evidence>
<accession>A0ABW1T0L2</accession>
<gene>
    <name evidence="1" type="ORF">ACFQGU_10180</name>
</gene>
<comment type="caution">
    <text evidence="1">The sequence shown here is derived from an EMBL/GenBank/DDBJ whole genome shotgun (WGS) entry which is preliminary data.</text>
</comment>
<organism evidence="1 2">
    <name type="scientific">Longivirga aurantiaca</name>
    <dbReference type="NCBI Taxonomy" id="1837743"/>
    <lineage>
        <taxon>Bacteria</taxon>
        <taxon>Bacillati</taxon>
        <taxon>Actinomycetota</taxon>
        <taxon>Actinomycetes</taxon>
        <taxon>Sporichthyales</taxon>
        <taxon>Sporichthyaceae</taxon>
        <taxon>Longivirga</taxon>
    </lineage>
</organism>
<protein>
    <recommendedName>
        <fullName evidence="3">EcsC family protein</fullName>
    </recommendedName>
</protein>
<evidence type="ECO:0008006" key="3">
    <source>
        <dbReference type="Google" id="ProtNLM"/>
    </source>
</evidence>
<evidence type="ECO:0000313" key="1">
    <source>
        <dbReference type="EMBL" id="MFC6238247.1"/>
    </source>
</evidence>
<dbReference type="EMBL" id="JBHSTI010000008">
    <property type="protein sequence ID" value="MFC6238247.1"/>
    <property type="molecule type" value="Genomic_DNA"/>
</dbReference>
<proteinExistence type="predicted"/>